<evidence type="ECO:0000313" key="3">
    <source>
        <dbReference type="EMBL" id="EEF48934.1"/>
    </source>
</evidence>
<evidence type="ECO:0000313" key="4">
    <source>
        <dbReference type="Proteomes" id="UP000008311"/>
    </source>
</evidence>
<dbReference type="InterPro" id="IPR042178">
    <property type="entry name" value="Serpin_sf_1"/>
</dbReference>
<protein>
    <submittedName>
        <fullName evidence="3">Serine protease inhibitor 4, serpin-4, putative</fullName>
    </submittedName>
</protein>
<accession>B9RIG2</accession>
<organism evidence="3 4">
    <name type="scientific">Ricinus communis</name>
    <name type="common">Castor bean</name>
    <dbReference type="NCBI Taxonomy" id="3988"/>
    <lineage>
        <taxon>Eukaryota</taxon>
        <taxon>Viridiplantae</taxon>
        <taxon>Streptophyta</taxon>
        <taxon>Embryophyta</taxon>
        <taxon>Tracheophyta</taxon>
        <taxon>Spermatophyta</taxon>
        <taxon>Magnoliopsida</taxon>
        <taxon>eudicotyledons</taxon>
        <taxon>Gunneridae</taxon>
        <taxon>Pentapetalae</taxon>
        <taxon>rosids</taxon>
        <taxon>fabids</taxon>
        <taxon>Malpighiales</taxon>
        <taxon>Euphorbiaceae</taxon>
        <taxon>Acalyphoideae</taxon>
        <taxon>Acalypheae</taxon>
        <taxon>Ricinus</taxon>
    </lineage>
</organism>
<keyword evidence="4" id="KW-1185">Reference proteome</keyword>
<dbReference type="EMBL" id="EQ973781">
    <property type="protein sequence ID" value="EEF48934.1"/>
    <property type="molecule type" value="Genomic_DNA"/>
</dbReference>
<dbReference type="Pfam" id="PF00079">
    <property type="entry name" value="Serpin"/>
    <property type="match status" value="1"/>
</dbReference>
<evidence type="ECO:0000256" key="1">
    <source>
        <dbReference type="ARBA" id="ARBA00009500"/>
    </source>
</evidence>
<dbReference type="PROSITE" id="PS00284">
    <property type="entry name" value="SERPIN"/>
    <property type="match status" value="1"/>
</dbReference>
<dbReference type="InterPro" id="IPR023795">
    <property type="entry name" value="Serpin_CS"/>
</dbReference>
<dbReference type="AlphaFoldDB" id="B9RIG2"/>
<sequence length="80" mass="9359">MLWRRIAMHMIITWKSQTAFVDVNEEGTEAAAVTFDDDMGFSLDSPPPIHFIADHPFLFMIREHKRWIPFYIGIVLQLPV</sequence>
<dbReference type="SUPFAM" id="SSF56574">
    <property type="entry name" value="Serpins"/>
    <property type="match status" value="1"/>
</dbReference>
<proteinExistence type="inferred from homology"/>
<keyword evidence="3" id="KW-0646">Protease inhibitor</keyword>
<reference evidence="4" key="1">
    <citation type="journal article" date="2010" name="Nat. Biotechnol.">
        <title>Draft genome sequence of the oilseed species Ricinus communis.</title>
        <authorList>
            <person name="Chan A.P."/>
            <person name="Crabtree J."/>
            <person name="Zhao Q."/>
            <person name="Lorenzi H."/>
            <person name="Orvis J."/>
            <person name="Puiu D."/>
            <person name="Melake-Berhan A."/>
            <person name="Jones K.M."/>
            <person name="Redman J."/>
            <person name="Chen G."/>
            <person name="Cahoon E.B."/>
            <person name="Gedil M."/>
            <person name="Stanke M."/>
            <person name="Haas B.J."/>
            <person name="Wortman J.R."/>
            <person name="Fraser-Liggett C.M."/>
            <person name="Ravel J."/>
            <person name="Rabinowicz P.D."/>
        </authorList>
    </citation>
    <scope>NUCLEOTIDE SEQUENCE [LARGE SCALE GENOMIC DNA]</scope>
    <source>
        <strain evidence="4">cv. Hale</strain>
    </source>
</reference>
<dbReference type="InterPro" id="IPR023796">
    <property type="entry name" value="Serpin_dom"/>
</dbReference>
<keyword evidence="3" id="KW-0722">Serine protease inhibitor</keyword>
<dbReference type="InParanoid" id="B9RIG2"/>
<feature type="domain" description="Serpin" evidence="2">
    <location>
        <begin position="17"/>
        <end position="76"/>
    </location>
</feature>
<evidence type="ECO:0000259" key="2">
    <source>
        <dbReference type="Pfam" id="PF00079"/>
    </source>
</evidence>
<dbReference type="Proteomes" id="UP000008311">
    <property type="component" value="Unassembled WGS sequence"/>
</dbReference>
<dbReference type="InterPro" id="IPR036186">
    <property type="entry name" value="Serpin_sf"/>
</dbReference>
<name>B9RIG2_RICCO</name>
<dbReference type="Gene3D" id="3.30.497.10">
    <property type="entry name" value="Antithrombin, subunit I, domain 2"/>
    <property type="match status" value="1"/>
</dbReference>
<comment type="similarity">
    <text evidence="1">Belongs to the serpin family.</text>
</comment>
<dbReference type="STRING" id="3988.B9RIG2"/>
<gene>
    <name evidence="3" type="ORF">RCOM_1578780</name>
</gene>